<name>A0AAN7I0P9_9FUNG</name>
<gene>
    <name evidence="2" type="ORF">ATC70_010967</name>
</gene>
<dbReference type="GeneID" id="89954653"/>
<evidence type="ECO:0000256" key="1">
    <source>
        <dbReference type="SAM" id="MobiDB-lite"/>
    </source>
</evidence>
<dbReference type="AlphaFoldDB" id="A0AAN7I0P9"/>
<evidence type="ECO:0000313" key="2">
    <source>
        <dbReference type="EMBL" id="KAK4516006.1"/>
    </source>
</evidence>
<evidence type="ECO:0000313" key="3">
    <source>
        <dbReference type="Proteomes" id="UP001304243"/>
    </source>
</evidence>
<feature type="region of interest" description="Disordered" evidence="1">
    <location>
        <begin position="521"/>
        <end position="547"/>
    </location>
</feature>
<feature type="compositionally biased region" description="Low complexity" evidence="1">
    <location>
        <begin position="267"/>
        <end position="290"/>
    </location>
</feature>
<organism evidence="2 3">
    <name type="scientific">Mucor velutinosus</name>
    <dbReference type="NCBI Taxonomy" id="708070"/>
    <lineage>
        <taxon>Eukaryota</taxon>
        <taxon>Fungi</taxon>
        <taxon>Fungi incertae sedis</taxon>
        <taxon>Mucoromycota</taxon>
        <taxon>Mucoromycotina</taxon>
        <taxon>Mucoromycetes</taxon>
        <taxon>Mucorales</taxon>
        <taxon>Mucorineae</taxon>
        <taxon>Mucoraceae</taxon>
        <taxon>Mucor</taxon>
    </lineage>
</organism>
<dbReference type="EMBL" id="JASEJX010000014">
    <property type="protein sequence ID" value="KAK4516006.1"/>
    <property type="molecule type" value="Genomic_DNA"/>
</dbReference>
<reference evidence="2 3" key="1">
    <citation type="submission" date="2022-11" db="EMBL/GenBank/DDBJ databases">
        <title>Mucor velutinosus strain NIH1002 WGS.</title>
        <authorList>
            <person name="Subramanian P."/>
            <person name="Mullikin J.C."/>
            <person name="Segre J.A."/>
            <person name="Zelazny A.M."/>
        </authorList>
    </citation>
    <scope>NUCLEOTIDE SEQUENCE [LARGE SCALE GENOMIC DNA]</scope>
    <source>
        <strain evidence="2 3">NIH1002</strain>
    </source>
</reference>
<comment type="caution">
    <text evidence="2">The sequence shown here is derived from an EMBL/GenBank/DDBJ whole genome shotgun (WGS) entry which is preliminary data.</text>
</comment>
<feature type="compositionally biased region" description="Low complexity" evidence="1">
    <location>
        <begin position="712"/>
        <end position="724"/>
    </location>
</feature>
<feature type="compositionally biased region" description="Polar residues" evidence="1">
    <location>
        <begin position="298"/>
        <end position="316"/>
    </location>
</feature>
<feature type="region of interest" description="Disordered" evidence="1">
    <location>
        <begin position="368"/>
        <end position="394"/>
    </location>
</feature>
<accession>A0AAN7I0P9</accession>
<feature type="region of interest" description="Disordered" evidence="1">
    <location>
        <begin position="267"/>
        <end position="316"/>
    </location>
</feature>
<keyword evidence="3" id="KW-1185">Reference proteome</keyword>
<proteinExistence type="predicted"/>
<dbReference type="RefSeq" id="XP_064682672.1">
    <property type="nucleotide sequence ID" value="XM_064830170.1"/>
</dbReference>
<feature type="region of interest" description="Disordered" evidence="1">
    <location>
        <begin position="696"/>
        <end position="724"/>
    </location>
</feature>
<protein>
    <submittedName>
        <fullName evidence="2">Uncharacterized protein</fullName>
    </submittedName>
</protein>
<dbReference type="Proteomes" id="UP001304243">
    <property type="component" value="Unassembled WGS sequence"/>
</dbReference>
<sequence>MNGIDPPNPQQMATNSSCLLAPEIQPFEPQAEDILTDEDLLDLFRIVKQVLRKNPDSEKLAKLLFCMSYALGDHIKFSKPCHEDRIVFRDNQSAVHSVRLPSTSSCCVNASSSSHHKHQHRASTSTATFSLNHPLNDSISSMTKPEKDSVQKWIESSSVASTASPSPVSPLIRLPSVSYLTNSQPLTSTTTASTTNVAPTNTTNLSEISNDNTSTDVYSVRPYTNFRPLYSTSASPGANHTSSPTIASSTMAVAATLHSPIVNRHSPSIPSPSASHHVSQHQQHSTVEVSDLSMSHPDASSNGTAERYHQSTSNTIQHPASAEVVMEPQQRGFYYQDGRIAREPVLLQRYAEQGILTQASLMRKRKRHSADANSPYEVSNLPVPTKKPKIPHRHGEFEQRRDDIINRMRSITMADLEQKAQRLPNQFTLAIDESVTLAENNLSATVSNGSMSQEQLVELLEPALRILTNHSNMKPHLDNGMNQNGIYYNSDYFRLYLAFEQFQRTFAILFPNEVMKVPETAGAGNADSDTTASTATTAAATERDKDRERNANMKAYRVWIEPLLTETNWAAFRRNIVVGERMMQLTKLVGQGVLLMTKELSGSKLHLTFTNSEWDEFINGLQSGRWDQTIEWENGQKKQFGNTKSLLVSELQLKFATHFWFYPDGSMVSSKERRLVIHASTVTNNNTSNTMLLHRNSMGGPSSLMHTHHPQHQQQQQQHLHTHH</sequence>
<feature type="compositionally biased region" description="Low complexity" evidence="1">
    <location>
        <begin position="526"/>
        <end position="540"/>
    </location>
</feature>